<dbReference type="EMBL" id="CAVLEF010000007">
    <property type="protein sequence ID" value="CAK1546203.1"/>
    <property type="molecule type" value="Genomic_DNA"/>
</dbReference>
<comment type="caution">
    <text evidence="3">The sequence shown here is derived from an EMBL/GenBank/DDBJ whole genome shotgun (WGS) entry which is preliminary data.</text>
</comment>
<evidence type="ECO:0000313" key="4">
    <source>
        <dbReference type="Proteomes" id="UP001497472"/>
    </source>
</evidence>
<evidence type="ECO:0000256" key="1">
    <source>
        <dbReference type="SAM" id="Coils"/>
    </source>
</evidence>
<feature type="coiled-coil region" evidence="1">
    <location>
        <begin position="35"/>
        <end position="99"/>
    </location>
</feature>
<dbReference type="AlphaFoldDB" id="A0AAV1JA03"/>
<reference evidence="3 4" key="1">
    <citation type="submission" date="2023-11" db="EMBL/GenBank/DDBJ databases">
        <authorList>
            <person name="Okamura Y."/>
        </authorList>
    </citation>
    <scope>NUCLEOTIDE SEQUENCE [LARGE SCALE GENOMIC DNA]</scope>
</reference>
<sequence length="266" mass="28608">MKVLVSILFVALISTAFGSPEASVTVRQRRDVDFLANTKVLIQQLIANLQKAAQQASDAITTFISGMQQQMQLFGQKVLDDIQNLRKGIQEAIKNIADKITGVGPAVKACIEQQQDAAELLFSKARENSNQCASEYVEDIQTMVDKLQILADGAVNYTRVARDQMEDCGKNSTSLFNTGTCLGGLLVKTEYQGIAFATQSTVMMSKINLSLLTLPAALEMCAGRSLMSAGAEARSIMSEIAGCSYSSIFTSSDASNDISLPLIALD</sequence>
<evidence type="ECO:0000256" key="2">
    <source>
        <dbReference type="SAM" id="SignalP"/>
    </source>
</evidence>
<keyword evidence="4" id="KW-1185">Reference proteome</keyword>
<feature type="signal peptide" evidence="2">
    <location>
        <begin position="1"/>
        <end position="18"/>
    </location>
</feature>
<accession>A0AAV1JA03</accession>
<keyword evidence="2" id="KW-0732">Signal</keyword>
<organism evidence="3 4">
    <name type="scientific">Leptosia nina</name>
    <dbReference type="NCBI Taxonomy" id="320188"/>
    <lineage>
        <taxon>Eukaryota</taxon>
        <taxon>Metazoa</taxon>
        <taxon>Ecdysozoa</taxon>
        <taxon>Arthropoda</taxon>
        <taxon>Hexapoda</taxon>
        <taxon>Insecta</taxon>
        <taxon>Pterygota</taxon>
        <taxon>Neoptera</taxon>
        <taxon>Endopterygota</taxon>
        <taxon>Lepidoptera</taxon>
        <taxon>Glossata</taxon>
        <taxon>Ditrysia</taxon>
        <taxon>Papilionoidea</taxon>
        <taxon>Pieridae</taxon>
        <taxon>Pierinae</taxon>
        <taxon>Leptosia</taxon>
    </lineage>
</organism>
<dbReference type="Proteomes" id="UP001497472">
    <property type="component" value="Unassembled WGS sequence"/>
</dbReference>
<keyword evidence="1" id="KW-0175">Coiled coil</keyword>
<proteinExistence type="predicted"/>
<feature type="chain" id="PRO_5043471826" description="Secreted protein" evidence="2">
    <location>
        <begin position="19"/>
        <end position="266"/>
    </location>
</feature>
<name>A0AAV1JA03_9NEOP</name>
<evidence type="ECO:0008006" key="5">
    <source>
        <dbReference type="Google" id="ProtNLM"/>
    </source>
</evidence>
<protein>
    <recommendedName>
        <fullName evidence="5">Secreted protein</fullName>
    </recommendedName>
</protein>
<evidence type="ECO:0000313" key="3">
    <source>
        <dbReference type="EMBL" id="CAK1546203.1"/>
    </source>
</evidence>
<gene>
    <name evidence="3" type="ORF">LNINA_LOCUS5795</name>
</gene>